<comment type="caution">
    <text evidence="1">The sequence shown here is derived from an EMBL/GenBank/DDBJ whole genome shotgun (WGS) entry which is preliminary data.</text>
</comment>
<keyword evidence="2" id="KW-1185">Reference proteome</keyword>
<dbReference type="Proteomes" id="UP000801864">
    <property type="component" value="Unassembled WGS sequence"/>
</dbReference>
<dbReference type="EMBL" id="QLNT01000017">
    <property type="protein sequence ID" value="KAF3066259.1"/>
    <property type="molecule type" value="Genomic_DNA"/>
</dbReference>
<protein>
    <submittedName>
        <fullName evidence="1">Uncharacterized protein</fullName>
    </submittedName>
</protein>
<name>A0A9P5C9B7_9HYPO</name>
<accession>A0A9P5C9B7</accession>
<evidence type="ECO:0000313" key="1">
    <source>
        <dbReference type="EMBL" id="KAF3066259.1"/>
    </source>
</evidence>
<reference evidence="1 2" key="1">
    <citation type="submission" date="2018-06" db="EMBL/GenBank/DDBJ databases">
        <title>Genome analysis of cellulolytic fungus Trichoderma lentiforme CFAM-422.</title>
        <authorList>
            <person name="Steindorff A.S."/>
            <person name="Formighieri E.F."/>
            <person name="Midorikawa G.E.O."/>
            <person name="Tamietti M.S."/>
            <person name="Ramos E.Z."/>
            <person name="Silva A.S."/>
            <person name="Bon E.P.S."/>
            <person name="Mendes T.D."/>
            <person name="Damaso M.C.T."/>
            <person name="Favaro L.C.L."/>
        </authorList>
    </citation>
    <scope>NUCLEOTIDE SEQUENCE [LARGE SCALE GENOMIC DNA]</scope>
    <source>
        <strain evidence="1 2">CFAM-422</strain>
    </source>
</reference>
<proteinExistence type="predicted"/>
<organism evidence="1 2">
    <name type="scientific">Trichoderma lentiforme</name>
    <dbReference type="NCBI Taxonomy" id="1567552"/>
    <lineage>
        <taxon>Eukaryota</taxon>
        <taxon>Fungi</taxon>
        <taxon>Dikarya</taxon>
        <taxon>Ascomycota</taxon>
        <taxon>Pezizomycotina</taxon>
        <taxon>Sordariomycetes</taxon>
        <taxon>Hypocreomycetidae</taxon>
        <taxon>Hypocreales</taxon>
        <taxon>Hypocreaceae</taxon>
        <taxon>Trichoderma</taxon>
    </lineage>
</organism>
<evidence type="ECO:0000313" key="2">
    <source>
        <dbReference type="Proteomes" id="UP000801864"/>
    </source>
</evidence>
<gene>
    <name evidence="1" type="ORF">CFAM422_009357</name>
</gene>
<dbReference type="AlphaFoldDB" id="A0A9P5C9B7"/>
<sequence>MGLAWSLKEIMDCQDVPFSSSSSTARPRASGFAHKYRHTAVWVPKDLSSKHSAAFIIHIQEQSAFSIYQ</sequence>